<name>A0A6S7GFH6_PARCT</name>
<feature type="non-terminal residue" evidence="2">
    <location>
        <position position="350"/>
    </location>
</feature>
<dbReference type="Proteomes" id="UP001152795">
    <property type="component" value="Unassembled WGS sequence"/>
</dbReference>
<protein>
    <submittedName>
        <fullName evidence="2">Uncharacterized protein</fullName>
    </submittedName>
</protein>
<sequence length="350" mass="38587">LTLNTTSCCVPRFPRNWLMIFMVGLVKDSHGVLTKGKLSGRRPNSKSNQLRSRSQIFGQALKRMHEHQQSRFKNPLFSLCVASILKVPVHRYKHMMTKYVDKEFGEAFSCDNIYLGEIKPTSNANRGFVTIKKYMEGEFTKTPETLPTFSSSSNDSSQPSSSKSYASGLEYALIFGPSDPRVQAKLLEHDASLTLNKAIDIARTAKAIVSQLADIRSTEPFSTQINASSSPVSISKHQTHPSTLNDMKLVTLNDSITSQHVLKSAPFNPSQGDMKETLLRDYADCQSGIGCFEGEFHITLDPSSANSNPSTPQGSRALQELLKKELDALEAQGVITKVSEPTDGLTHLCV</sequence>
<keyword evidence="3" id="KW-1185">Reference proteome</keyword>
<comment type="caution">
    <text evidence="2">The sequence shown here is derived from an EMBL/GenBank/DDBJ whole genome shotgun (WGS) entry which is preliminary data.</text>
</comment>
<dbReference type="EMBL" id="CACRXK020001197">
    <property type="protein sequence ID" value="CAB3987576.1"/>
    <property type="molecule type" value="Genomic_DNA"/>
</dbReference>
<feature type="region of interest" description="Disordered" evidence="1">
    <location>
        <begin position="143"/>
        <end position="162"/>
    </location>
</feature>
<evidence type="ECO:0000256" key="1">
    <source>
        <dbReference type="SAM" id="MobiDB-lite"/>
    </source>
</evidence>
<evidence type="ECO:0000313" key="2">
    <source>
        <dbReference type="EMBL" id="CAB3987576.1"/>
    </source>
</evidence>
<evidence type="ECO:0000313" key="3">
    <source>
        <dbReference type="Proteomes" id="UP001152795"/>
    </source>
</evidence>
<feature type="compositionally biased region" description="Low complexity" evidence="1">
    <location>
        <begin position="150"/>
        <end position="162"/>
    </location>
</feature>
<reference evidence="2" key="1">
    <citation type="submission" date="2020-04" db="EMBL/GenBank/DDBJ databases">
        <authorList>
            <person name="Alioto T."/>
            <person name="Alioto T."/>
            <person name="Gomez Garrido J."/>
        </authorList>
    </citation>
    <scope>NUCLEOTIDE SEQUENCE</scope>
    <source>
        <strain evidence="2">A484AB</strain>
    </source>
</reference>
<dbReference type="AlphaFoldDB" id="A0A6S7GFH6"/>
<proteinExistence type="predicted"/>
<organism evidence="2 3">
    <name type="scientific">Paramuricea clavata</name>
    <name type="common">Red gorgonian</name>
    <name type="synonym">Violescent sea-whip</name>
    <dbReference type="NCBI Taxonomy" id="317549"/>
    <lineage>
        <taxon>Eukaryota</taxon>
        <taxon>Metazoa</taxon>
        <taxon>Cnidaria</taxon>
        <taxon>Anthozoa</taxon>
        <taxon>Octocorallia</taxon>
        <taxon>Malacalcyonacea</taxon>
        <taxon>Plexauridae</taxon>
        <taxon>Paramuricea</taxon>
    </lineage>
</organism>
<accession>A0A6S7GFH6</accession>
<gene>
    <name evidence="2" type="ORF">PACLA_8A040383</name>
</gene>